<reference evidence="2" key="1">
    <citation type="submission" date="2021-05" db="EMBL/GenBank/DDBJ databases">
        <authorList>
            <person name="Alioto T."/>
            <person name="Alioto T."/>
            <person name="Gomez Garrido J."/>
        </authorList>
    </citation>
    <scope>NUCLEOTIDE SEQUENCE</scope>
</reference>
<dbReference type="EMBL" id="HBUF01347120">
    <property type="protein sequence ID" value="CAG6710467.1"/>
    <property type="molecule type" value="Transcribed_RNA"/>
</dbReference>
<proteinExistence type="predicted"/>
<sequence>MVPHPQAMDPYPLIWRKRPPRSSTPSMTRLRFHSGPLSIVLSRTMRAHRSNMTGGQIWPLRNMLRTASSRLIRPNCQPVNPPSYLTRLWCLLVICRTCL</sequence>
<accession>A0A8D8USU2</accession>
<evidence type="ECO:0000313" key="2">
    <source>
        <dbReference type="EMBL" id="CAG6710461.1"/>
    </source>
</evidence>
<dbReference type="EMBL" id="HBUF01347118">
    <property type="protein sequence ID" value="CAG6710461.1"/>
    <property type="molecule type" value="Transcribed_RNA"/>
</dbReference>
<dbReference type="AlphaFoldDB" id="A0A8D8USU2"/>
<dbReference type="EMBL" id="HBUF01347119">
    <property type="protein sequence ID" value="CAG6710464.1"/>
    <property type="molecule type" value="Transcribed_RNA"/>
</dbReference>
<evidence type="ECO:0000256" key="1">
    <source>
        <dbReference type="SAM" id="MobiDB-lite"/>
    </source>
</evidence>
<name>A0A8D8USU2_9HEMI</name>
<dbReference type="EMBL" id="HBUF01347121">
    <property type="protein sequence ID" value="CAG6710470.1"/>
    <property type="molecule type" value="Transcribed_RNA"/>
</dbReference>
<feature type="region of interest" description="Disordered" evidence="1">
    <location>
        <begin position="1"/>
        <end position="28"/>
    </location>
</feature>
<protein>
    <submittedName>
        <fullName evidence="2">Uncharacterized protein</fullName>
    </submittedName>
</protein>
<organism evidence="2">
    <name type="scientific">Cacopsylla melanoneura</name>
    <dbReference type="NCBI Taxonomy" id="428564"/>
    <lineage>
        <taxon>Eukaryota</taxon>
        <taxon>Metazoa</taxon>
        <taxon>Ecdysozoa</taxon>
        <taxon>Arthropoda</taxon>
        <taxon>Hexapoda</taxon>
        <taxon>Insecta</taxon>
        <taxon>Pterygota</taxon>
        <taxon>Neoptera</taxon>
        <taxon>Paraneoptera</taxon>
        <taxon>Hemiptera</taxon>
        <taxon>Sternorrhyncha</taxon>
        <taxon>Psylloidea</taxon>
        <taxon>Psyllidae</taxon>
        <taxon>Psyllinae</taxon>
        <taxon>Cacopsylla</taxon>
    </lineage>
</organism>